<dbReference type="Pfam" id="PF20256">
    <property type="entry name" value="MoCoBD_2"/>
    <property type="match status" value="1"/>
</dbReference>
<dbReference type="Gene3D" id="3.30.365.10">
    <property type="entry name" value="Aldehyde oxidase/xanthine dehydrogenase, molybdopterin binding domain"/>
    <property type="match status" value="4"/>
</dbReference>
<proteinExistence type="predicted"/>
<feature type="domain" description="Aldehyde oxidase/xanthine dehydrogenase a/b hammerhead" evidence="4">
    <location>
        <begin position="41"/>
        <end position="157"/>
    </location>
</feature>
<organism evidence="5 6">
    <name type="scientific">Streptomyces lycii</name>
    <dbReference type="NCBI Taxonomy" id="2654337"/>
    <lineage>
        <taxon>Bacteria</taxon>
        <taxon>Bacillati</taxon>
        <taxon>Actinomycetota</taxon>
        <taxon>Actinomycetes</taxon>
        <taxon>Kitasatosporales</taxon>
        <taxon>Streptomycetaceae</taxon>
        <taxon>Streptomyces</taxon>
    </lineage>
</organism>
<evidence type="ECO:0000256" key="1">
    <source>
        <dbReference type="ARBA" id="ARBA00022505"/>
    </source>
</evidence>
<name>A0ABQ7FHG9_9ACTN</name>
<dbReference type="InterPro" id="IPR000674">
    <property type="entry name" value="Ald_Oxase/Xan_DH_a/b"/>
</dbReference>
<accession>A0ABQ7FHG9</accession>
<dbReference type="InterPro" id="IPR046867">
    <property type="entry name" value="AldOxase/xan_DH_MoCoBD2"/>
</dbReference>
<feature type="compositionally biased region" description="Basic and acidic residues" evidence="3">
    <location>
        <begin position="1"/>
        <end position="16"/>
    </location>
</feature>
<reference evidence="5 6" key="1">
    <citation type="submission" date="2019-10" db="EMBL/GenBank/DDBJ databases">
        <title>Streptomyces tenebrisbrunneis sp.nov., an endogenous actinomycete isolated from of Lycium ruthenicum.</title>
        <authorList>
            <person name="Ma L."/>
        </authorList>
    </citation>
    <scope>NUCLEOTIDE SEQUENCE [LARGE SCALE GENOMIC DNA]</scope>
    <source>
        <strain evidence="5 6">TRM 66187</strain>
    </source>
</reference>
<comment type="caution">
    <text evidence="5">The sequence shown here is derived from an EMBL/GenBank/DDBJ whole genome shotgun (WGS) entry which is preliminary data.</text>
</comment>
<dbReference type="PANTHER" id="PTHR11908">
    <property type="entry name" value="XANTHINE DEHYDROGENASE"/>
    <property type="match status" value="1"/>
</dbReference>
<dbReference type="InterPro" id="IPR008274">
    <property type="entry name" value="AldOxase/xan_DH_MoCoBD1"/>
</dbReference>
<dbReference type="Pfam" id="PF01315">
    <property type="entry name" value="Ald_Xan_dh_C"/>
    <property type="match status" value="1"/>
</dbReference>
<dbReference type="InterPro" id="IPR036856">
    <property type="entry name" value="Ald_Oxase/Xan_DH_a/b_sf"/>
</dbReference>
<dbReference type="SUPFAM" id="SSF54665">
    <property type="entry name" value="CO dehydrogenase molybdoprotein N-domain-like"/>
    <property type="match status" value="1"/>
</dbReference>
<evidence type="ECO:0000313" key="6">
    <source>
        <dbReference type="Proteomes" id="UP000621266"/>
    </source>
</evidence>
<evidence type="ECO:0000313" key="5">
    <source>
        <dbReference type="EMBL" id="KAF4408018.1"/>
    </source>
</evidence>
<dbReference type="EMBL" id="WHPN01000293">
    <property type="protein sequence ID" value="KAF4408018.1"/>
    <property type="molecule type" value="Genomic_DNA"/>
</dbReference>
<evidence type="ECO:0000259" key="4">
    <source>
        <dbReference type="SMART" id="SM01008"/>
    </source>
</evidence>
<dbReference type="Gene3D" id="3.90.1170.50">
    <property type="entry name" value="Aldehyde oxidase/xanthine dehydrogenase, a/b hammerhead"/>
    <property type="match status" value="1"/>
</dbReference>
<sequence length="776" mass="81991">MTQAPETRRPRQRPADDGTQTGAGPAVGRPVDRVDGAAKTSGAVRYAAEHPHPRLAHGTLVHATIARGRITAVDTGAAEAADGVIAVLTHLNAPRMTPPRPVSMLDLSTLVPGTSVNYLGTDEVAWNGQPVAVVIAETLEAAQAAARLVEFRYRETPAVTDFAAAQDSAEPLPKSFIAPGDARKGDAEGALATAPVTVDRRYTTPAQNHNAIEPHATTAVWDGDRLTVHDSSQSLDWTRRHLARCFGVPPSGIRVLAEHVGGGFGGKGSVWAGTLLTVLAARATGRAVRMALTRESVYRTVGGRTPTVQRVALGAGRDGTLTTLVHTGVSRTGRAGGTTEPFSSQSRHLYATPNLLVGHKAATLDVVPNTFMRAPGEAVGSFAVESAMDELAVELGMDPVELRMRNEPDRDPLGGKPFSRRDLRGAYALGAERFGWARRDAEPRSMRDGRFLVGWGVATAFHMPARFPADVSVRLRSDGSVLLRCAFHEVGVGASTAQSQIVADALGVPVSAVTVEHGDTDFRTGPMAGGSGQTASVAAAVLAACEDVKRSVLRLARRDAASPLHRHRFRDVRAGRGRLFPAGAPDGGETYAAILTRAGVPEVEGRTGADSRAGRALGQARFMTGMLRDRRRWVRAATGAHFCEVRVDSDTGETRVTRWLGVFDVGRVINAKTARSQLRGGIIMGIGAALSEETLVDPRTGRVMNPGLGEYQIPVHADIPPIGIEYLDEPDPTTPLGLLGLGEVGITGVAAAVANAVHHATGVRVRDLPLTPDRLL</sequence>
<dbReference type="InterPro" id="IPR037165">
    <property type="entry name" value="AldOxase/xan_DH_Mopterin-bd_sf"/>
</dbReference>
<protein>
    <submittedName>
        <fullName evidence="5">Xanthine dehydrogenase family protein molybdopterin-binding subunit</fullName>
    </submittedName>
</protein>
<keyword evidence="2" id="KW-0560">Oxidoreductase</keyword>
<dbReference type="RefSeq" id="WP_156206487.1">
    <property type="nucleotide sequence ID" value="NZ_WHPN01000293.1"/>
</dbReference>
<dbReference type="PANTHER" id="PTHR11908:SF132">
    <property type="entry name" value="ALDEHYDE OXIDASE 1-RELATED"/>
    <property type="match status" value="1"/>
</dbReference>
<feature type="region of interest" description="Disordered" evidence="3">
    <location>
        <begin position="1"/>
        <end position="33"/>
    </location>
</feature>
<dbReference type="SMART" id="SM01008">
    <property type="entry name" value="Ald_Xan_dh_C"/>
    <property type="match status" value="1"/>
</dbReference>
<dbReference type="Proteomes" id="UP000621266">
    <property type="component" value="Unassembled WGS sequence"/>
</dbReference>
<dbReference type="InterPro" id="IPR016208">
    <property type="entry name" value="Ald_Oxase/xanthine_DH-like"/>
</dbReference>
<evidence type="ECO:0000256" key="3">
    <source>
        <dbReference type="SAM" id="MobiDB-lite"/>
    </source>
</evidence>
<dbReference type="SUPFAM" id="SSF56003">
    <property type="entry name" value="Molybdenum cofactor-binding domain"/>
    <property type="match status" value="1"/>
</dbReference>
<gene>
    <name evidence="5" type="ORF">GCU69_16755</name>
</gene>
<dbReference type="Pfam" id="PF02738">
    <property type="entry name" value="MoCoBD_1"/>
    <property type="match status" value="1"/>
</dbReference>
<keyword evidence="6" id="KW-1185">Reference proteome</keyword>
<keyword evidence="1" id="KW-0500">Molybdenum</keyword>
<evidence type="ECO:0000256" key="2">
    <source>
        <dbReference type="ARBA" id="ARBA00023002"/>
    </source>
</evidence>